<dbReference type="Gene3D" id="3.90.1570.10">
    <property type="entry name" value="tt1808, chain A"/>
    <property type="match status" value="1"/>
</dbReference>
<dbReference type="CDD" id="cd06260">
    <property type="entry name" value="DUF820-like"/>
    <property type="match status" value="1"/>
</dbReference>
<dbReference type="Pfam" id="PF05685">
    <property type="entry name" value="Uma2"/>
    <property type="match status" value="1"/>
</dbReference>
<dbReference type="InterPro" id="IPR012296">
    <property type="entry name" value="Nuclease_put_TT1808"/>
</dbReference>
<dbReference type="PANTHER" id="PTHR35400:SF1">
    <property type="entry name" value="SLR1083 PROTEIN"/>
    <property type="match status" value="1"/>
</dbReference>
<protein>
    <submittedName>
        <fullName evidence="2">COG1355, Predicted dioxygenase</fullName>
    </submittedName>
</protein>
<feature type="domain" description="Putative restriction endonuclease" evidence="1">
    <location>
        <begin position="9"/>
        <end position="81"/>
    </location>
</feature>
<dbReference type="EMBL" id="CADCTV010000530">
    <property type="protein sequence ID" value="CAA9339143.1"/>
    <property type="molecule type" value="Genomic_DNA"/>
</dbReference>
<dbReference type="AlphaFoldDB" id="A0A6J4LR37"/>
<dbReference type="PANTHER" id="PTHR35400">
    <property type="entry name" value="SLR1083 PROTEIN"/>
    <property type="match status" value="1"/>
</dbReference>
<organism evidence="2">
    <name type="scientific">uncultured Gemmatimonadota bacterium</name>
    <dbReference type="NCBI Taxonomy" id="203437"/>
    <lineage>
        <taxon>Bacteria</taxon>
        <taxon>Pseudomonadati</taxon>
        <taxon>Gemmatimonadota</taxon>
        <taxon>environmental samples</taxon>
    </lineage>
</organism>
<evidence type="ECO:0000313" key="2">
    <source>
        <dbReference type="EMBL" id="CAA9339143.1"/>
    </source>
</evidence>
<keyword evidence="2" id="KW-0223">Dioxygenase</keyword>
<sequence length="93" mass="10144">NYQDLLPRPDDCILLIEVAESSLEFDTSGMARRYAIAGIPEYWVLDILHARVLVHRRPEAGSYREVVAHPGGASFISPALGGGAIRVDDILVA</sequence>
<proteinExistence type="predicted"/>
<name>A0A6J4LR37_9BACT</name>
<accession>A0A6J4LR37</accession>
<reference evidence="2" key="1">
    <citation type="submission" date="2020-02" db="EMBL/GenBank/DDBJ databases">
        <authorList>
            <person name="Meier V. D."/>
        </authorList>
    </citation>
    <scope>NUCLEOTIDE SEQUENCE</scope>
    <source>
        <strain evidence="2">AVDCRST_MAG89</strain>
    </source>
</reference>
<evidence type="ECO:0000259" key="1">
    <source>
        <dbReference type="Pfam" id="PF05685"/>
    </source>
</evidence>
<dbReference type="InterPro" id="IPR008538">
    <property type="entry name" value="Uma2"/>
</dbReference>
<dbReference type="GO" id="GO:0051213">
    <property type="term" value="F:dioxygenase activity"/>
    <property type="evidence" value="ECO:0007669"/>
    <property type="project" value="UniProtKB-KW"/>
</dbReference>
<keyword evidence="2" id="KW-0560">Oxidoreductase</keyword>
<feature type="non-terminal residue" evidence="2">
    <location>
        <position position="1"/>
    </location>
</feature>
<gene>
    <name evidence="2" type="ORF">AVDCRST_MAG89-2540</name>
</gene>